<keyword evidence="1" id="KW-0732">Signal</keyword>
<dbReference type="PANTHER" id="PTHR48060">
    <property type="entry name" value="DNA DAMAGE-REPAIR/TOLERATION PROTEIN DRT100"/>
    <property type="match status" value="1"/>
</dbReference>
<organism evidence="2 3">
    <name type="scientific">Forsythia ovata</name>
    <dbReference type="NCBI Taxonomy" id="205694"/>
    <lineage>
        <taxon>Eukaryota</taxon>
        <taxon>Viridiplantae</taxon>
        <taxon>Streptophyta</taxon>
        <taxon>Embryophyta</taxon>
        <taxon>Tracheophyta</taxon>
        <taxon>Spermatophyta</taxon>
        <taxon>Magnoliopsida</taxon>
        <taxon>eudicotyledons</taxon>
        <taxon>Gunneridae</taxon>
        <taxon>Pentapetalae</taxon>
        <taxon>asterids</taxon>
        <taxon>lamiids</taxon>
        <taxon>Lamiales</taxon>
        <taxon>Oleaceae</taxon>
        <taxon>Forsythieae</taxon>
        <taxon>Forsythia</taxon>
    </lineage>
</organism>
<accession>A0ABD1WTA0</accession>
<dbReference type="AlphaFoldDB" id="A0ABD1WTA0"/>
<reference evidence="3" key="1">
    <citation type="submission" date="2024-07" db="EMBL/GenBank/DDBJ databases">
        <title>Two chromosome-level genome assemblies of Korean endemic species Abeliophyllum distichum and Forsythia ovata (Oleaceae).</title>
        <authorList>
            <person name="Jang H."/>
        </authorList>
    </citation>
    <scope>NUCLEOTIDE SEQUENCE [LARGE SCALE GENOMIC DNA]</scope>
</reference>
<dbReference type="InterPro" id="IPR032675">
    <property type="entry name" value="LRR_dom_sf"/>
</dbReference>
<keyword evidence="2" id="KW-0808">Transferase</keyword>
<keyword evidence="2" id="KW-0418">Kinase</keyword>
<protein>
    <submittedName>
        <fullName evidence="2">Protein kinase domain-containing protein</fullName>
    </submittedName>
</protein>
<dbReference type="EMBL" id="JBFOLJ010000002">
    <property type="protein sequence ID" value="KAL2552928.1"/>
    <property type="molecule type" value="Genomic_DNA"/>
</dbReference>
<dbReference type="PANTHER" id="PTHR48060:SF21">
    <property type="entry name" value="L DOMAIN-LIKE PROTEIN"/>
    <property type="match status" value="1"/>
</dbReference>
<dbReference type="SUPFAM" id="SSF52058">
    <property type="entry name" value="L domain-like"/>
    <property type="match status" value="1"/>
</dbReference>
<proteinExistence type="predicted"/>
<keyword evidence="3" id="KW-1185">Reference proteome</keyword>
<name>A0ABD1WTA0_9LAMI</name>
<dbReference type="Gene3D" id="3.80.10.10">
    <property type="entry name" value="Ribonuclease Inhibitor"/>
    <property type="match status" value="1"/>
</dbReference>
<evidence type="ECO:0000313" key="2">
    <source>
        <dbReference type="EMBL" id="KAL2552928.1"/>
    </source>
</evidence>
<gene>
    <name evidence="2" type="ORF">Fot_06547</name>
</gene>
<dbReference type="GO" id="GO:0016301">
    <property type="term" value="F:kinase activity"/>
    <property type="evidence" value="ECO:0007669"/>
    <property type="project" value="UniProtKB-KW"/>
</dbReference>
<dbReference type="InterPro" id="IPR053211">
    <property type="entry name" value="DNA_repair-toleration"/>
</dbReference>
<evidence type="ECO:0000256" key="1">
    <source>
        <dbReference type="ARBA" id="ARBA00022729"/>
    </source>
</evidence>
<evidence type="ECO:0000313" key="3">
    <source>
        <dbReference type="Proteomes" id="UP001604277"/>
    </source>
</evidence>
<dbReference type="Proteomes" id="UP001604277">
    <property type="component" value="Unassembled WGS sequence"/>
</dbReference>
<comment type="caution">
    <text evidence="2">The sequence shown here is derived from an EMBL/GenBank/DDBJ whole genome shotgun (WGS) entry which is preliminary data.</text>
</comment>
<sequence length="190" mass="21890">MHTQILKPCCTSNQPLLDLQAPAFNVLLRRALPPEIGLLNKLVNLSLVSTNLTCELPAEMENLTSLKFVNLTTNFFKGTFPREILLTMHELKVFDVYSNNFSGKLHREFVRIDLKFQESVSLDVANAIVSKLRFHLDPFRVVMDEKSPLKEKYVVQRLADKMSKYKKEQTLAERKRSHVTNNIAKVVNFQ</sequence>